<feature type="domain" description="TsaA-like" evidence="3">
    <location>
        <begin position="111"/>
        <end position="251"/>
    </location>
</feature>
<dbReference type="NCBIfam" id="TIGR00104">
    <property type="entry name" value="tRNA_TsaA"/>
    <property type="match status" value="1"/>
</dbReference>
<dbReference type="SUPFAM" id="SSF118196">
    <property type="entry name" value="YaeB-like"/>
    <property type="match status" value="1"/>
</dbReference>
<evidence type="ECO:0000256" key="2">
    <source>
        <dbReference type="ARBA" id="ARBA00033753"/>
    </source>
</evidence>
<dbReference type="Gene3D" id="2.40.30.70">
    <property type="entry name" value="YaeB-like"/>
    <property type="match status" value="1"/>
</dbReference>
<dbReference type="InterPro" id="IPR036413">
    <property type="entry name" value="YaeB-like_sf"/>
</dbReference>
<comment type="similarity">
    <text evidence="2">Belongs to the tRNA methyltransferase O family.</text>
</comment>
<dbReference type="EMBL" id="MPUH01000424">
    <property type="protein sequence ID" value="OMJ80426.1"/>
    <property type="molecule type" value="Genomic_DNA"/>
</dbReference>
<gene>
    <name evidence="4" type="ORF">SteCoe_19331</name>
</gene>
<evidence type="ECO:0000259" key="3">
    <source>
        <dbReference type="PROSITE" id="PS51668"/>
    </source>
</evidence>
<name>A0A1R2BUJ4_9CILI</name>
<dbReference type="AlphaFoldDB" id="A0A1R2BUJ4"/>
<dbReference type="Proteomes" id="UP000187209">
    <property type="component" value="Unassembled WGS sequence"/>
</dbReference>
<dbReference type="InterPro" id="IPR023370">
    <property type="entry name" value="TrmO-like_N"/>
</dbReference>
<evidence type="ECO:0000256" key="1">
    <source>
        <dbReference type="ARBA" id="ARBA00022691"/>
    </source>
</evidence>
<dbReference type="OrthoDB" id="4882at2759"/>
<protein>
    <recommendedName>
        <fullName evidence="3">TsaA-like domain-containing protein</fullName>
    </recommendedName>
</protein>
<organism evidence="4 5">
    <name type="scientific">Stentor coeruleus</name>
    <dbReference type="NCBI Taxonomy" id="5963"/>
    <lineage>
        <taxon>Eukaryota</taxon>
        <taxon>Sar</taxon>
        <taxon>Alveolata</taxon>
        <taxon>Ciliophora</taxon>
        <taxon>Postciliodesmatophora</taxon>
        <taxon>Heterotrichea</taxon>
        <taxon>Heterotrichida</taxon>
        <taxon>Stentoridae</taxon>
        <taxon>Stentor</taxon>
    </lineage>
</organism>
<keyword evidence="1" id="KW-0949">S-adenosyl-L-methionine</keyword>
<keyword evidence="5" id="KW-1185">Reference proteome</keyword>
<comment type="caution">
    <text evidence="4">The sequence shown here is derived from an EMBL/GenBank/DDBJ whole genome shotgun (WGS) entry which is preliminary data.</text>
</comment>
<evidence type="ECO:0000313" key="4">
    <source>
        <dbReference type="EMBL" id="OMJ80426.1"/>
    </source>
</evidence>
<sequence>MDFADIFKTTVTRLMESNTLPICDWLPWEFLCPKVQERGDLCTFTVLRTVMKTNKALNTFYNPCEWCDIIIESLPKTQEMSEVSTENGIINIRLAQKIQTPLQPIDPAFAMQPIGFISSCFSEKFGTPRQSNKNTGFYSKYSRGEITLLNHVNADSLDGLEEFSHIWLIFVFHKSTHSKLKSKVKPPRLNGQKKGIFATRTPHRYNPIGLSLCKIMKIDGKKIMVSGIDLIDETPILDIKPYHPADCLNEFSMPGYIKNPIYIYDVEFHDYAIERIRIIKEKYPLKFYTAEEDWIEIIREVLSQDPSTVHTKLKHQDQGLYAFKIDFLYVVYVRHCEKSSHLVVNVIHHFEAEIHELRTEAWLSDMKDTLISIGVLKSI</sequence>
<dbReference type="Gene3D" id="3.30.2310.10">
    <property type="entry name" value="YaeB-like"/>
    <property type="match status" value="1"/>
</dbReference>
<dbReference type="CDD" id="cd09281">
    <property type="entry name" value="UPF0066"/>
    <property type="match status" value="1"/>
</dbReference>
<dbReference type="PANTHER" id="PTHR12818:SF0">
    <property type="entry name" value="TRNA (ADENINE(37)-N6)-METHYLTRANSFERASE"/>
    <property type="match status" value="1"/>
</dbReference>
<evidence type="ECO:0000313" key="5">
    <source>
        <dbReference type="Proteomes" id="UP000187209"/>
    </source>
</evidence>
<dbReference type="InterPro" id="IPR036414">
    <property type="entry name" value="YaeB_N_sf"/>
</dbReference>
<reference evidence="4 5" key="1">
    <citation type="submission" date="2016-11" db="EMBL/GenBank/DDBJ databases">
        <title>The macronuclear genome of Stentor coeruleus: a giant cell with tiny introns.</title>
        <authorList>
            <person name="Slabodnick M."/>
            <person name="Ruby J.G."/>
            <person name="Reiff S.B."/>
            <person name="Swart E.C."/>
            <person name="Gosai S."/>
            <person name="Prabakaran S."/>
            <person name="Witkowska E."/>
            <person name="Larue G.E."/>
            <person name="Fisher S."/>
            <person name="Freeman R.M."/>
            <person name="Gunawardena J."/>
            <person name="Chu W."/>
            <person name="Stover N.A."/>
            <person name="Gregory B.D."/>
            <person name="Nowacki M."/>
            <person name="Derisi J."/>
            <person name="Roy S.W."/>
            <person name="Marshall W.F."/>
            <person name="Sood P."/>
        </authorList>
    </citation>
    <scope>NUCLEOTIDE SEQUENCE [LARGE SCALE GENOMIC DNA]</scope>
    <source>
        <strain evidence="4">WM001</strain>
    </source>
</reference>
<accession>A0A1R2BUJ4</accession>
<dbReference type="PANTHER" id="PTHR12818">
    <property type="entry name" value="TRNA (ADENINE(37)-N6)-METHYLTRANSFERASE"/>
    <property type="match status" value="1"/>
</dbReference>
<proteinExistence type="inferred from homology"/>
<dbReference type="Pfam" id="PF01980">
    <property type="entry name" value="TrmO_N"/>
    <property type="match status" value="1"/>
</dbReference>
<dbReference type="PROSITE" id="PS51668">
    <property type="entry name" value="TSAA_2"/>
    <property type="match status" value="1"/>
</dbReference>
<dbReference type="InterPro" id="IPR040372">
    <property type="entry name" value="YaeB-like"/>
</dbReference>